<organism evidence="3 4">
    <name type="scientific">Talaromyces islandicus</name>
    <name type="common">Penicillium islandicum</name>
    <dbReference type="NCBI Taxonomy" id="28573"/>
    <lineage>
        <taxon>Eukaryota</taxon>
        <taxon>Fungi</taxon>
        <taxon>Dikarya</taxon>
        <taxon>Ascomycota</taxon>
        <taxon>Pezizomycotina</taxon>
        <taxon>Eurotiomycetes</taxon>
        <taxon>Eurotiomycetidae</taxon>
        <taxon>Eurotiales</taxon>
        <taxon>Trichocomaceae</taxon>
        <taxon>Talaromyces</taxon>
        <taxon>Talaromyces sect. Islandici</taxon>
    </lineage>
</organism>
<gene>
    <name evidence="3" type="ORF">PISL3812_02990</name>
</gene>
<feature type="transmembrane region" description="Helical" evidence="2">
    <location>
        <begin position="137"/>
        <end position="157"/>
    </location>
</feature>
<dbReference type="OrthoDB" id="5421757at2759"/>
<proteinExistence type="predicted"/>
<feature type="region of interest" description="Disordered" evidence="1">
    <location>
        <begin position="1"/>
        <end position="35"/>
    </location>
</feature>
<dbReference type="OMA" id="GWLIWRV"/>
<dbReference type="EMBL" id="CVMT01000002">
    <property type="protein sequence ID" value="CRG85987.1"/>
    <property type="molecule type" value="Genomic_DNA"/>
</dbReference>
<dbReference type="AlphaFoldDB" id="A0A0U1LRF5"/>
<dbReference type="STRING" id="28573.A0A0U1LRF5"/>
<evidence type="ECO:0000256" key="2">
    <source>
        <dbReference type="SAM" id="Phobius"/>
    </source>
</evidence>
<evidence type="ECO:0000313" key="4">
    <source>
        <dbReference type="Proteomes" id="UP000054383"/>
    </source>
</evidence>
<keyword evidence="2" id="KW-0472">Membrane</keyword>
<reference evidence="3 4" key="1">
    <citation type="submission" date="2015-04" db="EMBL/GenBank/DDBJ databases">
        <authorList>
            <person name="Syromyatnikov M.Y."/>
            <person name="Popov V.N."/>
        </authorList>
    </citation>
    <scope>NUCLEOTIDE SEQUENCE [LARGE SCALE GENOMIC DNA]</scope>
    <source>
        <strain evidence="3">WF-38-12</strain>
    </source>
</reference>
<keyword evidence="2" id="KW-1133">Transmembrane helix</keyword>
<feature type="compositionally biased region" description="Low complexity" evidence="1">
    <location>
        <begin position="14"/>
        <end position="31"/>
    </location>
</feature>
<keyword evidence="2" id="KW-0812">Transmembrane</keyword>
<protein>
    <submittedName>
        <fullName evidence="3">Uncharacterized protein</fullName>
    </submittedName>
</protein>
<name>A0A0U1LRF5_TALIS</name>
<sequence>MARTTRRSAKDKQSSSSTSTSTSTRKAAAKSPTPFVKAPSSLDPFLQELSPKEIYLVHIDKEQPDFKRQLFIVPILLNIAIVLFIAYRIYNGFYVYPDILATALGLSPGPAVNLSSKTWLQTGIVIVRRTITFSIDYFLITLFVAWPIRFVRGPLYWRRKVGFREREIVVRQSRNSWTSTLPRNRWIYEDEKTVREKVVPAVTPQRLAKSGYLLIDADWDLEYDAMVRAHSLVDLTSKGQGLQLDEFRAAVLVNTDDEGWLIWRVADENVKGREEQRDKLFSFREKLAAMDKENLFFRWVELVQYESTRPGGFTPERQRDTMRQAKEMFEAEGVDFSQFWQDVGGMEGDLGLD</sequence>
<keyword evidence="4" id="KW-1185">Reference proteome</keyword>
<feature type="transmembrane region" description="Helical" evidence="2">
    <location>
        <begin position="70"/>
        <end position="90"/>
    </location>
</feature>
<dbReference type="Proteomes" id="UP000054383">
    <property type="component" value="Unassembled WGS sequence"/>
</dbReference>
<evidence type="ECO:0000256" key="1">
    <source>
        <dbReference type="SAM" id="MobiDB-lite"/>
    </source>
</evidence>
<accession>A0A0U1LRF5</accession>
<evidence type="ECO:0000313" key="3">
    <source>
        <dbReference type="EMBL" id="CRG85987.1"/>
    </source>
</evidence>